<dbReference type="InterPro" id="IPR007055">
    <property type="entry name" value="BON_dom"/>
</dbReference>
<proteinExistence type="predicted"/>
<feature type="domain" description="BON" evidence="1">
    <location>
        <begin position="1"/>
        <end position="70"/>
    </location>
</feature>
<organism evidence="2 3">
    <name type="scientific">Arcicella aquatica</name>
    <dbReference type="NCBI Taxonomy" id="217141"/>
    <lineage>
        <taxon>Bacteria</taxon>
        <taxon>Pseudomonadati</taxon>
        <taxon>Bacteroidota</taxon>
        <taxon>Cytophagia</taxon>
        <taxon>Cytophagales</taxon>
        <taxon>Flectobacillaceae</taxon>
        <taxon>Arcicella</taxon>
    </lineage>
</organism>
<reference evidence="2 3" key="1">
    <citation type="submission" date="2023-12" db="EMBL/GenBank/DDBJ databases">
        <title>Novel species of the genus Arcicella isolated from rivers.</title>
        <authorList>
            <person name="Lu H."/>
        </authorList>
    </citation>
    <scope>NUCLEOTIDE SEQUENCE [LARGE SCALE GENOMIC DNA]</scope>
    <source>
        <strain evidence="2 3">LMG 21963</strain>
    </source>
</reference>
<dbReference type="Proteomes" id="UP001304671">
    <property type="component" value="Unassembled WGS sequence"/>
</dbReference>
<evidence type="ECO:0000313" key="2">
    <source>
        <dbReference type="EMBL" id="MEA5257986.1"/>
    </source>
</evidence>
<evidence type="ECO:0000313" key="3">
    <source>
        <dbReference type="Proteomes" id="UP001304671"/>
    </source>
</evidence>
<dbReference type="PROSITE" id="PS50914">
    <property type="entry name" value="BON"/>
    <property type="match status" value="1"/>
</dbReference>
<dbReference type="RefSeq" id="WP_323248749.1">
    <property type="nucleotide sequence ID" value="NZ_JAYFUL010000011.1"/>
</dbReference>
<accession>A0ABU5QLP1</accession>
<comment type="caution">
    <text evidence="2">The sequence shown here is derived from an EMBL/GenBank/DDBJ whole genome shotgun (WGS) entry which is preliminary data.</text>
</comment>
<dbReference type="EMBL" id="JAYFUL010000011">
    <property type="protein sequence ID" value="MEA5257986.1"/>
    <property type="molecule type" value="Genomic_DNA"/>
</dbReference>
<dbReference type="Pfam" id="PF04972">
    <property type="entry name" value="BON"/>
    <property type="match status" value="1"/>
</dbReference>
<name>A0ABU5QLP1_9BACT</name>
<sequence length="92" mass="10847">MEKTNSEIANKVVNALQLDWLVPKEKVKVEGGWVTLEGELPWNYQKDSPKKTVRNLEGVKGVMNYINIKKYNTDDVEKLNYQQFKIKHFRNH</sequence>
<keyword evidence="3" id="KW-1185">Reference proteome</keyword>
<evidence type="ECO:0000259" key="1">
    <source>
        <dbReference type="PROSITE" id="PS50914"/>
    </source>
</evidence>
<protein>
    <submittedName>
        <fullName evidence="2">BON domain-containing protein</fullName>
    </submittedName>
</protein>
<gene>
    <name evidence="2" type="ORF">VB264_09325</name>
</gene>
<dbReference type="Gene3D" id="3.30.1340.30">
    <property type="match status" value="1"/>
</dbReference>